<feature type="domain" description="CDK5 regulatory subunit-associated protein 2/Myomegalin coiled coil" evidence="4">
    <location>
        <begin position="939"/>
        <end position="1051"/>
    </location>
</feature>
<dbReference type="GO" id="GO:0090063">
    <property type="term" value="P:positive regulation of microtubule nucleation"/>
    <property type="evidence" value="ECO:0007669"/>
    <property type="project" value="TreeGrafter"/>
</dbReference>
<dbReference type="EMBL" id="OW240925">
    <property type="protein sequence ID" value="CAH2329379.1"/>
    <property type="molecule type" value="Genomic_DNA"/>
</dbReference>
<accession>A0AAD1TP49</accession>
<feature type="coiled-coil region" evidence="1">
    <location>
        <begin position="661"/>
        <end position="688"/>
    </location>
</feature>
<dbReference type="InterPro" id="IPR056273">
    <property type="entry name" value="CDK5RAP2_MYOME_CC"/>
</dbReference>
<dbReference type="PANTHER" id="PTHR46501:SF2">
    <property type="entry name" value="MYOMEGALIN"/>
    <property type="match status" value="1"/>
</dbReference>
<feature type="region of interest" description="Disordered" evidence="2">
    <location>
        <begin position="1250"/>
        <end position="1293"/>
    </location>
</feature>
<evidence type="ECO:0000259" key="4">
    <source>
        <dbReference type="Pfam" id="PF23246"/>
    </source>
</evidence>
<dbReference type="Pfam" id="PF18615">
    <property type="entry name" value="SMYLE_N"/>
    <property type="match status" value="1"/>
</dbReference>
<dbReference type="Pfam" id="PF23246">
    <property type="entry name" value="CC_CDK5RAP2"/>
    <property type="match status" value="1"/>
</dbReference>
<feature type="coiled-coil region" evidence="1">
    <location>
        <begin position="2013"/>
        <end position="2082"/>
    </location>
</feature>
<feature type="coiled-coil region" evidence="1">
    <location>
        <begin position="1942"/>
        <end position="1973"/>
    </location>
</feature>
<feature type="coiled-coil region" evidence="1">
    <location>
        <begin position="1320"/>
        <end position="1354"/>
    </location>
</feature>
<proteinExistence type="predicted"/>
<dbReference type="GO" id="GO:0005794">
    <property type="term" value="C:Golgi apparatus"/>
    <property type="evidence" value="ECO:0007669"/>
    <property type="project" value="TreeGrafter"/>
</dbReference>
<evidence type="ECO:0000256" key="2">
    <source>
        <dbReference type="SAM" id="MobiDB-lite"/>
    </source>
</evidence>
<dbReference type="GO" id="GO:0005813">
    <property type="term" value="C:centrosome"/>
    <property type="evidence" value="ECO:0007669"/>
    <property type="project" value="TreeGrafter"/>
</dbReference>
<dbReference type="InterPro" id="IPR040947">
    <property type="entry name" value="SMYLE_N"/>
</dbReference>
<gene>
    <name evidence="5" type="ORF">PECUL_23A032232</name>
</gene>
<feature type="compositionally biased region" description="Low complexity" evidence="2">
    <location>
        <begin position="1690"/>
        <end position="1708"/>
    </location>
</feature>
<evidence type="ECO:0000313" key="5">
    <source>
        <dbReference type="EMBL" id="CAH2329379.1"/>
    </source>
</evidence>
<evidence type="ECO:0008006" key="7">
    <source>
        <dbReference type="Google" id="ProtNLM"/>
    </source>
</evidence>
<dbReference type="Proteomes" id="UP001295444">
    <property type="component" value="Chromosome 14"/>
</dbReference>
<dbReference type="GO" id="GO:0007098">
    <property type="term" value="P:centrosome cycle"/>
    <property type="evidence" value="ECO:0007669"/>
    <property type="project" value="TreeGrafter"/>
</dbReference>
<feature type="coiled-coil region" evidence="1">
    <location>
        <begin position="1018"/>
        <end position="1052"/>
    </location>
</feature>
<dbReference type="InterPro" id="IPR052593">
    <property type="entry name" value="MT-associated_AKAP9-binding"/>
</dbReference>
<protein>
    <recommendedName>
        <fullName evidence="7">Myomegalin</fullName>
    </recommendedName>
</protein>
<feature type="coiled-coil region" evidence="1">
    <location>
        <begin position="2255"/>
        <end position="2307"/>
    </location>
</feature>
<organism evidence="5 6">
    <name type="scientific">Pelobates cultripes</name>
    <name type="common">Western spadefoot toad</name>
    <dbReference type="NCBI Taxonomy" id="61616"/>
    <lineage>
        <taxon>Eukaryota</taxon>
        <taxon>Metazoa</taxon>
        <taxon>Chordata</taxon>
        <taxon>Craniata</taxon>
        <taxon>Vertebrata</taxon>
        <taxon>Euteleostomi</taxon>
        <taxon>Amphibia</taxon>
        <taxon>Batrachia</taxon>
        <taxon>Anura</taxon>
        <taxon>Pelobatoidea</taxon>
        <taxon>Pelobatidae</taxon>
        <taxon>Pelobates</taxon>
    </lineage>
</organism>
<feature type="domain" description="Short myomegalin-like EB1 binding protein N-terminal" evidence="3">
    <location>
        <begin position="120"/>
        <end position="323"/>
    </location>
</feature>
<dbReference type="GO" id="GO:1903358">
    <property type="term" value="P:regulation of Golgi organization"/>
    <property type="evidence" value="ECO:0007669"/>
    <property type="project" value="TreeGrafter"/>
</dbReference>
<name>A0AAD1TP49_PELCU</name>
<feature type="coiled-coil region" evidence="1">
    <location>
        <begin position="793"/>
        <end position="820"/>
    </location>
</feature>
<feature type="coiled-coil region" evidence="1">
    <location>
        <begin position="517"/>
        <end position="618"/>
    </location>
</feature>
<dbReference type="GO" id="GO:0060090">
    <property type="term" value="F:molecular adaptor activity"/>
    <property type="evidence" value="ECO:0007669"/>
    <property type="project" value="TreeGrafter"/>
</dbReference>
<reference evidence="5" key="1">
    <citation type="submission" date="2022-03" db="EMBL/GenBank/DDBJ databases">
        <authorList>
            <person name="Alioto T."/>
            <person name="Alioto T."/>
            <person name="Gomez Garrido J."/>
        </authorList>
    </citation>
    <scope>NUCLEOTIDE SEQUENCE</scope>
</reference>
<evidence type="ECO:0000259" key="3">
    <source>
        <dbReference type="Pfam" id="PF18615"/>
    </source>
</evidence>
<feature type="coiled-coil region" evidence="1">
    <location>
        <begin position="1164"/>
        <end position="1222"/>
    </location>
</feature>
<evidence type="ECO:0000313" key="6">
    <source>
        <dbReference type="Proteomes" id="UP001295444"/>
    </source>
</evidence>
<feature type="region of interest" description="Disordered" evidence="2">
    <location>
        <begin position="1688"/>
        <end position="1708"/>
    </location>
</feature>
<evidence type="ECO:0000256" key="1">
    <source>
        <dbReference type="SAM" id="Coils"/>
    </source>
</evidence>
<keyword evidence="1" id="KW-0175">Coiled coil</keyword>
<sequence>MLDVKMKEICRICGRELCGNQRRWIFHTASKLNLQVVLSHVLGKEVSRDGKAEFSCSKCAFMLERIYRFDTVIARIEALSIERLQKLILEKDRLKHCLACLYKKNNIEEDNVDTKLGECTVDISTLPDLQYSALLQDDFAYSGFECWTELDDLSPEQQHCPHTDSTGARPRRCRGCSALRVADSDYEAVCKVPRKVSKSISCGPSTGCPASVLNEEATGIHQSSGDVVDVKVSVDVECAEKMSSGSSVESLPNIPETVPQPRKEEEAIKAALDYSRLDCYSGTSAVYPSNYGNKMDIAMHLVKMFDYRPVQSPKGSRIPIKSRLTGFKPTSTMTISPPAVPPIGLGHLTRIAESPPTISLEFADFDDPHHLWQDIYEDYMPLRTENLIEKQHQDNVLRVSAGEVHVQDLQRKLLETEDTNKILQDSLIQVTADLSSTKELSRNQERIIQTLHETVQSRDNEVAELCRTVEEQNTAIAKLQKMLYTIQREQIQVSQVNPSQLQVLDLQNALFCAQNELQALQHSLRQKDRQVTDAKRSQRLLEADLLAGQRQKETSWKHNQELHGTLHKLQAELQEKNQQLQSLEEEKCRELYNQEHTIQCLNQTLSQKERVLQEYTDLLEYQQGLEKCPGSNEHLLEKLRLRIKERDAALEHAVDAKFCALEEKEKEMQQLKMVARERERDLEQLRRVSFSNEETINSLDNLVKAKDLELEQISVAYKNLQWLKQESEEKHRHSLNERQNIVQQLQSSLQDRNQEVETLTACLLKSSNLGAGELVEELHICLQRKEELLQKALNATTQQADQHLKEIQELLNTIASEKMDQATICRNCKLKDQQVSMMEHSQEHSTELTGAPSTPMAVTSEYDTIKTAGEDKTETLKNDLAKAKDDLHLVLRKEREGQLELSALQSIIQKQMDELQEQAADMDSLSRGLQMKEDLIKDLQMQLVDPEEMSTVERLTQQLLTLKEKMASDENSGDCSYKLTKVLDGFPGAGSSLNQVLQIERQLFSKLIQYHAESDRHSSELQAELQTAQVLRSQLEDSLTKAAERLAQSNSESGASACSFGGLFVDEDGDDASSQFTDSIEDEADACDNFSTAVKQEEKTKSVENIVSEKYLKPEFLQVENEVHHVTEETSKTEEDLHYLKAKLEKTEIFSAAEIRTLIEKVCLEKDNLKVEKASAMLEQCEVENMEESVGGSVIEGLKMEISQLQEKLKQAETVIKHLKVHLELNSPDRDGAFNPDLIVSMAKEIERLKMESSSTTMKRSALAESPGNQMSKRRCSRLSVRPGDLKKASSGQDSVLVAMGDDRPDAGPDNVQGTLEKQALQLKCKLVNTMRQNEELQEKLVATEATVHAQTDQLEQYRLLLDESVVEHDSKQVQVDLQDLGYETCGRSETEIDREETSSPEYDEQDDLFSEASLMEELVSPDKCWSDVATSSPLKTKSCLQNDWTMDWEKSEDIIVLQQHVKDLKAQLRKSQKVIRGLQSRARSYSASSTCASTNHRLKHSVSFEGSPSHGITDEDEHWQPGTVEAHSTKDLDHLLQRVSMLEAQLQQPKSICGVESQIRSTTWPGKYDSLIQAQARELSLLRQKLREGRRVGHILSQHLGDIIKSFEELLRANDIDYYMGQGFREQLAQGRHLAERLYSKLNSKERLETDDKSSHELLAIRLSKELQQKDKIIASLQSKLEVRSVTPSSSRALSDSDLSDRTSLVSDDQLSTNQDLYACSEAATTSEYTQEDHKDAIHVGNRVSLPSKSSLSITCDGKPTLNHHVNQPQLHYEDTEKALQGLNFNFPPTHLPTTLPTNSQLLPFGGHPSIHDPTVFSIADVQQELHTLQKQLAESMPLSSPVVKSTNTSNCFYDTPTSSTFLSSFPQNLYNGSNPSALQIDSGFKTDTAYPGNSALWDMSHIVRPTNINVHGDTSSGSSGYQSASKLTGSDLLEEHLFEIQNLRKRLEESIHSNDRLREQLEERLRSVTKESGSPTNIYIQGLESLPQLSNENRSLREEKLSLLVRISQITQDYNAELEKLKDLLRVSKAQLRSTEADLEEKKSESTKFQEELEDKKQEILQLQKERLSNQEKNNRLQHQATLLEQQLNENCQLLCTLQAELQVYERLCASSRLMMPDMNCYPSSMEINEDQLEGDAHDGSFASKNGRHVIGHIDDFSALKQQLLDGHILMKKIQALMQSSLNKPFLEIHGTKAREYGSIIKLFSTTNTLQKILEECGSLISMFWRAALPNMPNAAQQKKEEQALKDEICHLRAKLKEQEKGLQETVDRLKSTNRAKESMEHFIVSQLNRTHDVLKKARSNLEKNSPKISSGKSHFPVTKGNSMSACTCHVSHCLHASTFIVIHQLFVTVCVCRAGKD</sequence>
<dbReference type="PANTHER" id="PTHR46501">
    <property type="entry name" value="MYOMEGALIN"/>
    <property type="match status" value="1"/>
</dbReference>
<keyword evidence="6" id="KW-1185">Reference proteome</keyword>